<evidence type="ECO:0000313" key="3">
    <source>
        <dbReference type="Proteomes" id="UP001490365"/>
    </source>
</evidence>
<evidence type="ECO:0000313" key="2">
    <source>
        <dbReference type="EMBL" id="MER6266181.1"/>
    </source>
</evidence>
<gene>
    <name evidence="2" type="ORF">ABT211_02595</name>
</gene>
<evidence type="ECO:0008006" key="4">
    <source>
        <dbReference type="Google" id="ProtNLM"/>
    </source>
</evidence>
<dbReference type="EMBL" id="JBEOZM010000001">
    <property type="protein sequence ID" value="MER6266181.1"/>
    <property type="molecule type" value="Genomic_DNA"/>
</dbReference>
<name>A0ABV1T826_9ACTN</name>
<evidence type="ECO:0000256" key="1">
    <source>
        <dbReference type="SAM" id="SignalP"/>
    </source>
</evidence>
<keyword evidence="1" id="KW-0732">Signal</keyword>
<keyword evidence="3" id="KW-1185">Reference proteome</keyword>
<feature type="chain" id="PRO_5047536677" description="Calcium-binding protein" evidence="1">
    <location>
        <begin position="24"/>
        <end position="266"/>
    </location>
</feature>
<dbReference type="Proteomes" id="UP001490365">
    <property type="component" value="Unassembled WGS sequence"/>
</dbReference>
<reference evidence="2 3" key="1">
    <citation type="submission" date="2024-06" db="EMBL/GenBank/DDBJ databases">
        <title>The Natural Products Discovery Center: Release of the First 8490 Sequenced Strains for Exploring Actinobacteria Biosynthetic Diversity.</title>
        <authorList>
            <person name="Kalkreuter E."/>
            <person name="Kautsar S.A."/>
            <person name="Yang D."/>
            <person name="Bader C.D."/>
            <person name="Teijaro C.N."/>
            <person name="Fluegel L."/>
            <person name="Davis C.M."/>
            <person name="Simpson J.R."/>
            <person name="Lauterbach L."/>
            <person name="Steele A.D."/>
            <person name="Gui C."/>
            <person name="Meng S."/>
            <person name="Li G."/>
            <person name="Viehrig K."/>
            <person name="Ye F."/>
            <person name="Su P."/>
            <person name="Kiefer A.F."/>
            <person name="Nichols A."/>
            <person name="Cepeda A.J."/>
            <person name="Yan W."/>
            <person name="Fan B."/>
            <person name="Jiang Y."/>
            <person name="Adhikari A."/>
            <person name="Zheng C.-J."/>
            <person name="Schuster L."/>
            <person name="Cowan T.M."/>
            <person name="Smanski M.J."/>
            <person name="Chevrette M.G."/>
            <person name="De Carvalho L.P.S."/>
            <person name="Shen B."/>
        </authorList>
    </citation>
    <scope>NUCLEOTIDE SEQUENCE [LARGE SCALE GENOMIC DNA]</scope>
    <source>
        <strain evidence="2 3">NPDC001694</strain>
    </source>
</reference>
<dbReference type="RefSeq" id="WP_351954876.1">
    <property type="nucleotide sequence ID" value="NZ_JBEOZM010000001.1"/>
</dbReference>
<proteinExistence type="predicted"/>
<organism evidence="2 3">
    <name type="scientific">Streptomyces sp. 900105755</name>
    <dbReference type="NCBI Taxonomy" id="3154389"/>
    <lineage>
        <taxon>Bacteria</taxon>
        <taxon>Bacillati</taxon>
        <taxon>Actinomycetota</taxon>
        <taxon>Actinomycetes</taxon>
        <taxon>Kitasatosporales</taxon>
        <taxon>Streptomycetaceae</taxon>
        <taxon>Streptomyces</taxon>
    </lineage>
</organism>
<protein>
    <recommendedName>
        <fullName evidence="4">Calcium-binding protein</fullName>
    </recommendedName>
</protein>
<comment type="caution">
    <text evidence="2">The sequence shown here is derived from an EMBL/GenBank/DDBJ whole genome shotgun (WGS) entry which is preliminary data.</text>
</comment>
<accession>A0ABV1T826</accession>
<feature type="signal peptide" evidence="1">
    <location>
        <begin position="1"/>
        <end position="23"/>
    </location>
</feature>
<sequence>MRIRPAVAAVSLATGLSALAASAAPTAALAADRAASSDTVFSHVVVDGGKDIVLGLTTRKTVTITWTATDPDGVAASWAYLWHGPNTDDADGILPLYPPPGACTVSATDPTTSACRVSFAVDAARDLDHNGLAGIWKVLAGAQDNTDDWTEIDAAGTARVKRLAKVTVNASPEPVKKGRTITVTGRLGRANWESGSYTGYQGQAVELQFRKKGSSTYTTLKTVTSGSAGALRTTTRARADGYFRFVFAGTVTTGPATAAGDFVDVR</sequence>